<protein>
    <submittedName>
        <fullName evidence="1">Uncharacterized protein</fullName>
    </submittedName>
</protein>
<dbReference type="AlphaFoldDB" id="A0A0F9PEU9"/>
<reference evidence="1" key="1">
    <citation type="journal article" date="2015" name="Nature">
        <title>Complex archaea that bridge the gap between prokaryotes and eukaryotes.</title>
        <authorList>
            <person name="Spang A."/>
            <person name="Saw J.H."/>
            <person name="Jorgensen S.L."/>
            <person name="Zaremba-Niedzwiedzka K."/>
            <person name="Martijn J."/>
            <person name="Lind A.E."/>
            <person name="van Eijk R."/>
            <person name="Schleper C."/>
            <person name="Guy L."/>
            <person name="Ettema T.J."/>
        </authorList>
    </citation>
    <scope>NUCLEOTIDE SEQUENCE</scope>
</reference>
<comment type="caution">
    <text evidence="1">The sequence shown here is derived from an EMBL/GenBank/DDBJ whole genome shotgun (WGS) entry which is preliminary data.</text>
</comment>
<proteinExistence type="predicted"/>
<dbReference type="EMBL" id="LAZR01005482">
    <property type="protein sequence ID" value="KKM99570.1"/>
    <property type="molecule type" value="Genomic_DNA"/>
</dbReference>
<sequence length="105" mass="11882">MIESEEKKKRLNDTITHWCKHTKVDHLLRNGDIQWLVGSILSEFYCVTLCCGHKVKGNEGVHIAFNDFVVDRGDSEHGGGMGEVSGIYCDDCAEHYKKEIGAWEI</sequence>
<evidence type="ECO:0000313" key="1">
    <source>
        <dbReference type="EMBL" id="KKM99570.1"/>
    </source>
</evidence>
<name>A0A0F9PEU9_9ZZZZ</name>
<accession>A0A0F9PEU9</accession>
<organism evidence="1">
    <name type="scientific">marine sediment metagenome</name>
    <dbReference type="NCBI Taxonomy" id="412755"/>
    <lineage>
        <taxon>unclassified sequences</taxon>
        <taxon>metagenomes</taxon>
        <taxon>ecological metagenomes</taxon>
    </lineage>
</organism>
<gene>
    <name evidence="1" type="ORF">LCGC14_1146540</name>
</gene>